<keyword evidence="3" id="KW-0804">Transcription</keyword>
<protein>
    <submittedName>
        <fullName evidence="6">Helix-turn-helix domain-containing protein</fullName>
    </submittedName>
</protein>
<feature type="transmembrane region" description="Helical" evidence="4">
    <location>
        <begin position="31"/>
        <end position="53"/>
    </location>
</feature>
<dbReference type="RefSeq" id="WP_379661784.1">
    <property type="nucleotide sequence ID" value="NZ_JBHUDG010000004.1"/>
</dbReference>
<feature type="transmembrane region" description="Helical" evidence="4">
    <location>
        <begin position="149"/>
        <end position="166"/>
    </location>
</feature>
<dbReference type="SMART" id="SM00342">
    <property type="entry name" value="HTH_ARAC"/>
    <property type="match status" value="1"/>
</dbReference>
<dbReference type="InterPro" id="IPR018060">
    <property type="entry name" value="HTH_AraC"/>
</dbReference>
<evidence type="ECO:0000256" key="1">
    <source>
        <dbReference type="ARBA" id="ARBA00023015"/>
    </source>
</evidence>
<organism evidence="6 7">
    <name type="scientific">Pseudopedobacter beijingensis</name>
    <dbReference type="NCBI Taxonomy" id="1207056"/>
    <lineage>
        <taxon>Bacteria</taxon>
        <taxon>Pseudomonadati</taxon>
        <taxon>Bacteroidota</taxon>
        <taxon>Sphingobacteriia</taxon>
        <taxon>Sphingobacteriales</taxon>
        <taxon>Sphingobacteriaceae</taxon>
        <taxon>Pseudopedobacter</taxon>
    </lineage>
</organism>
<evidence type="ECO:0000313" key="7">
    <source>
        <dbReference type="Proteomes" id="UP001597118"/>
    </source>
</evidence>
<feature type="transmembrane region" description="Helical" evidence="4">
    <location>
        <begin position="172"/>
        <end position="188"/>
    </location>
</feature>
<accession>A0ABW4IB58</accession>
<dbReference type="EMBL" id="JBHUDG010000004">
    <property type="protein sequence ID" value="MFD1629405.1"/>
    <property type="molecule type" value="Genomic_DNA"/>
</dbReference>
<evidence type="ECO:0000256" key="4">
    <source>
        <dbReference type="SAM" id="Phobius"/>
    </source>
</evidence>
<gene>
    <name evidence="6" type="ORF">ACFSAH_05905</name>
</gene>
<evidence type="ECO:0000256" key="3">
    <source>
        <dbReference type="ARBA" id="ARBA00023163"/>
    </source>
</evidence>
<name>A0ABW4IB58_9SPHI</name>
<dbReference type="PROSITE" id="PS01124">
    <property type="entry name" value="HTH_ARAC_FAMILY_2"/>
    <property type="match status" value="1"/>
</dbReference>
<dbReference type="SUPFAM" id="SSF46689">
    <property type="entry name" value="Homeodomain-like"/>
    <property type="match status" value="1"/>
</dbReference>
<dbReference type="PANTHER" id="PTHR43280">
    <property type="entry name" value="ARAC-FAMILY TRANSCRIPTIONAL REGULATOR"/>
    <property type="match status" value="1"/>
</dbReference>
<dbReference type="PANTHER" id="PTHR43280:SF29">
    <property type="entry name" value="ARAC-FAMILY TRANSCRIPTIONAL REGULATOR"/>
    <property type="match status" value="1"/>
</dbReference>
<keyword evidence="7" id="KW-1185">Reference proteome</keyword>
<dbReference type="Pfam" id="PF12833">
    <property type="entry name" value="HTH_18"/>
    <property type="match status" value="1"/>
</dbReference>
<evidence type="ECO:0000259" key="5">
    <source>
        <dbReference type="PROSITE" id="PS01124"/>
    </source>
</evidence>
<sequence>MTLFFAAPVCTYLYTSKFIKGETALYKKDLWHFLPLVLALIHVSISFTAVVDWEVVAKQIIDGGQFSVTQTTGLFPQIIYAKSLLFIVLVYLVATWYVLLKSGFLWDGRWDVSKTWLVFYLITGSFFKILGFVAVLSNTAERSFFSSPLFLLSSGLVILFMMVFVLYQPRILYGYIMVSAGGSNSLLINEIEKESKKQAPIQKEKLNRHQHQEYVQAIQELMEKEQLFLQPDFQMKDLATAVDIPVHHCSLVINHIIGKKFRDWLNSYRVQYFIKEYPMLADKMTVEAIALQSGFKNTATFYNAFKKETGRMPKIYFADNNV</sequence>
<keyword evidence="4" id="KW-0812">Transmembrane</keyword>
<feature type="transmembrane region" description="Helical" evidence="4">
    <location>
        <begin position="74"/>
        <end position="97"/>
    </location>
</feature>
<proteinExistence type="predicted"/>
<keyword evidence="4" id="KW-0472">Membrane</keyword>
<keyword evidence="2" id="KW-0238">DNA-binding</keyword>
<evidence type="ECO:0000313" key="6">
    <source>
        <dbReference type="EMBL" id="MFD1629405.1"/>
    </source>
</evidence>
<keyword evidence="1" id="KW-0805">Transcription regulation</keyword>
<feature type="domain" description="HTH araC/xylS-type" evidence="5">
    <location>
        <begin position="212"/>
        <end position="319"/>
    </location>
</feature>
<feature type="transmembrane region" description="Helical" evidence="4">
    <location>
        <begin position="117"/>
        <end position="137"/>
    </location>
</feature>
<comment type="caution">
    <text evidence="6">The sequence shown here is derived from an EMBL/GenBank/DDBJ whole genome shotgun (WGS) entry which is preliminary data.</text>
</comment>
<dbReference type="Proteomes" id="UP001597118">
    <property type="component" value="Unassembled WGS sequence"/>
</dbReference>
<dbReference type="InterPro" id="IPR009057">
    <property type="entry name" value="Homeodomain-like_sf"/>
</dbReference>
<keyword evidence="4" id="KW-1133">Transmembrane helix</keyword>
<evidence type="ECO:0000256" key="2">
    <source>
        <dbReference type="ARBA" id="ARBA00023125"/>
    </source>
</evidence>
<dbReference type="Gene3D" id="1.10.10.60">
    <property type="entry name" value="Homeodomain-like"/>
    <property type="match status" value="1"/>
</dbReference>
<reference evidence="7" key="1">
    <citation type="journal article" date="2019" name="Int. J. Syst. Evol. Microbiol.">
        <title>The Global Catalogue of Microorganisms (GCM) 10K type strain sequencing project: providing services to taxonomists for standard genome sequencing and annotation.</title>
        <authorList>
            <consortium name="The Broad Institute Genomics Platform"/>
            <consortium name="The Broad Institute Genome Sequencing Center for Infectious Disease"/>
            <person name="Wu L."/>
            <person name="Ma J."/>
        </authorList>
    </citation>
    <scope>NUCLEOTIDE SEQUENCE [LARGE SCALE GENOMIC DNA]</scope>
    <source>
        <strain evidence="7">CCUG 53762</strain>
    </source>
</reference>